<comment type="caution">
    <text evidence="2">The sequence shown here is derived from an EMBL/GenBank/DDBJ whole genome shotgun (WGS) entry which is preliminary data.</text>
</comment>
<keyword evidence="1" id="KW-1133">Transmembrane helix</keyword>
<evidence type="ECO:0000256" key="1">
    <source>
        <dbReference type="SAM" id="Phobius"/>
    </source>
</evidence>
<proteinExistence type="predicted"/>
<organism evidence="2 3">
    <name type="scientific">Rhizocola hellebori</name>
    <dbReference type="NCBI Taxonomy" id="1392758"/>
    <lineage>
        <taxon>Bacteria</taxon>
        <taxon>Bacillati</taxon>
        <taxon>Actinomycetota</taxon>
        <taxon>Actinomycetes</taxon>
        <taxon>Micromonosporales</taxon>
        <taxon>Micromonosporaceae</taxon>
        <taxon>Rhizocola</taxon>
    </lineage>
</organism>
<keyword evidence="1" id="KW-0812">Transmembrane</keyword>
<reference evidence="2" key="1">
    <citation type="submission" date="2021-01" db="EMBL/GenBank/DDBJ databases">
        <title>Whole genome shotgun sequence of Rhizocola hellebori NBRC 109834.</title>
        <authorList>
            <person name="Komaki H."/>
            <person name="Tamura T."/>
        </authorList>
    </citation>
    <scope>NUCLEOTIDE SEQUENCE</scope>
    <source>
        <strain evidence="2">NBRC 109834</strain>
    </source>
</reference>
<keyword evidence="3" id="KW-1185">Reference proteome</keyword>
<evidence type="ECO:0000313" key="2">
    <source>
        <dbReference type="EMBL" id="GIH04618.1"/>
    </source>
</evidence>
<protein>
    <submittedName>
        <fullName evidence="2">Uncharacterized protein</fullName>
    </submittedName>
</protein>
<feature type="transmembrane region" description="Helical" evidence="1">
    <location>
        <begin position="60"/>
        <end position="78"/>
    </location>
</feature>
<name>A0A8J3VG88_9ACTN</name>
<gene>
    <name evidence="2" type="ORF">Rhe02_26850</name>
</gene>
<dbReference type="AlphaFoldDB" id="A0A8J3VG88"/>
<dbReference type="Proteomes" id="UP000612899">
    <property type="component" value="Unassembled WGS sequence"/>
</dbReference>
<sequence>MLLIAIIPALLLAAWGLLAAALNRAPDRAQLIGTVLATLGVLVYLVVLVSGTDGGSSATFVGYTLTALLLPAGAWVLARLEPTRYGSLIVGVGALIMPVLALRMWQVWVVS</sequence>
<accession>A0A8J3VG88</accession>
<keyword evidence="1" id="KW-0472">Membrane</keyword>
<dbReference type="RefSeq" id="WP_203908491.1">
    <property type="nucleotide sequence ID" value="NZ_BONY01000013.1"/>
</dbReference>
<evidence type="ECO:0000313" key="3">
    <source>
        <dbReference type="Proteomes" id="UP000612899"/>
    </source>
</evidence>
<feature type="transmembrane region" description="Helical" evidence="1">
    <location>
        <begin position="84"/>
        <end position="105"/>
    </location>
</feature>
<dbReference type="EMBL" id="BONY01000013">
    <property type="protein sequence ID" value="GIH04618.1"/>
    <property type="molecule type" value="Genomic_DNA"/>
</dbReference>
<feature type="transmembrane region" description="Helical" evidence="1">
    <location>
        <begin position="29"/>
        <end position="48"/>
    </location>
</feature>